<gene>
    <name evidence="8" type="ORF">RUE5091_01565</name>
</gene>
<feature type="transmembrane region" description="Helical" evidence="6">
    <location>
        <begin position="7"/>
        <end position="25"/>
    </location>
</feature>
<feature type="transmembrane region" description="Helical" evidence="6">
    <location>
        <begin position="37"/>
        <end position="58"/>
    </location>
</feature>
<evidence type="ECO:0000256" key="1">
    <source>
        <dbReference type="ARBA" id="ARBA00004141"/>
    </source>
</evidence>
<feature type="domain" description="EamA" evidence="7">
    <location>
        <begin position="159"/>
        <end position="291"/>
    </location>
</feature>
<evidence type="ECO:0000313" key="8">
    <source>
        <dbReference type="EMBL" id="CUJ95632.1"/>
    </source>
</evidence>
<dbReference type="STRING" id="1715692.RUE5091_01565"/>
<keyword evidence="3 6" id="KW-0812">Transmembrane</keyword>
<reference evidence="9" key="1">
    <citation type="submission" date="2015-09" db="EMBL/GenBank/DDBJ databases">
        <authorList>
            <person name="Rodrigo-Torres L."/>
            <person name="Arahal D.R."/>
        </authorList>
    </citation>
    <scope>NUCLEOTIDE SEQUENCE [LARGE SCALE GENOMIC DNA]</scope>
    <source>
        <strain evidence="9">CECT 5091</strain>
    </source>
</reference>
<dbReference type="SUPFAM" id="SSF103481">
    <property type="entry name" value="Multidrug resistance efflux transporter EmrE"/>
    <property type="match status" value="2"/>
</dbReference>
<dbReference type="EMBL" id="CYUD01000004">
    <property type="protein sequence ID" value="CUJ95632.1"/>
    <property type="molecule type" value="Genomic_DNA"/>
</dbReference>
<feature type="transmembrane region" description="Helical" evidence="6">
    <location>
        <begin position="73"/>
        <end position="94"/>
    </location>
</feature>
<feature type="transmembrane region" description="Helical" evidence="6">
    <location>
        <begin position="250"/>
        <end position="270"/>
    </location>
</feature>
<sequence length="296" mass="31896">MNRPVALDYLLLVGISLIWGSQFVLNELAIRSFSPLVVATGRVLIGFFTLTIIALVMYRRSANSATEGDRQPWSLYCAIAIAEAILPCFLIPWGQQHVDSSIAAILLATVPIFTLILAPFFVKDEHWSLIAALSVIVGFIGVLVLIVPSIKGSWLANIIGELAIMGGALSFSASLIMMKHLSNVPPVLAMRNVFMIASAVLVVLTLILSSAWKPNPEWQSITALMGLGVFCGGVAYVLFIYMVGRTGPTFTALSGYLITLVGVFIGIAFLGERLQVNDILALILIIAALFIGKFKS</sequence>
<dbReference type="InterPro" id="IPR037185">
    <property type="entry name" value="EmrE-like"/>
</dbReference>
<dbReference type="OrthoDB" id="9810556at2"/>
<keyword evidence="4 6" id="KW-1133">Transmembrane helix</keyword>
<protein>
    <submittedName>
        <fullName evidence="8">Putative DMT superfamily transporter inner membrane protein</fullName>
    </submittedName>
</protein>
<feature type="transmembrane region" description="Helical" evidence="6">
    <location>
        <begin position="129"/>
        <end position="148"/>
    </location>
</feature>
<name>A0A0P1IF30_9RHOB</name>
<feature type="transmembrane region" description="Helical" evidence="6">
    <location>
        <begin position="100"/>
        <end position="122"/>
    </location>
</feature>
<feature type="transmembrane region" description="Helical" evidence="6">
    <location>
        <begin position="188"/>
        <end position="212"/>
    </location>
</feature>
<dbReference type="PANTHER" id="PTHR32322">
    <property type="entry name" value="INNER MEMBRANE TRANSPORTER"/>
    <property type="match status" value="1"/>
</dbReference>
<accession>A0A0P1IF30</accession>
<evidence type="ECO:0000259" key="7">
    <source>
        <dbReference type="Pfam" id="PF00892"/>
    </source>
</evidence>
<comment type="similarity">
    <text evidence="2">Belongs to the EamA transporter family.</text>
</comment>
<evidence type="ECO:0000256" key="6">
    <source>
        <dbReference type="SAM" id="Phobius"/>
    </source>
</evidence>
<dbReference type="Pfam" id="PF00892">
    <property type="entry name" value="EamA"/>
    <property type="match status" value="2"/>
</dbReference>
<feature type="domain" description="EamA" evidence="7">
    <location>
        <begin position="9"/>
        <end position="146"/>
    </location>
</feature>
<dbReference type="RefSeq" id="WP_058281299.1">
    <property type="nucleotide sequence ID" value="NZ_CYUD01000004.1"/>
</dbReference>
<feature type="transmembrane region" description="Helical" evidence="6">
    <location>
        <begin position="154"/>
        <end position="176"/>
    </location>
</feature>
<evidence type="ECO:0000313" key="9">
    <source>
        <dbReference type="Proteomes" id="UP000051260"/>
    </source>
</evidence>
<dbReference type="GO" id="GO:0016020">
    <property type="term" value="C:membrane"/>
    <property type="evidence" value="ECO:0007669"/>
    <property type="project" value="UniProtKB-SubCell"/>
</dbReference>
<comment type="subcellular location">
    <subcellularLocation>
        <location evidence="1">Membrane</location>
        <topology evidence="1">Multi-pass membrane protein</topology>
    </subcellularLocation>
</comment>
<dbReference type="Proteomes" id="UP000051260">
    <property type="component" value="Unassembled WGS sequence"/>
</dbReference>
<evidence type="ECO:0000256" key="5">
    <source>
        <dbReference type="ARBA" id="ARBA00023136"/>
    </source>
</evidence>
<proteinExistence type="inferred from homology"/>
<keyword evidence="9" id="KW-1185">Reference proteome</keyword>
<evidence type="ECO:0000256" key="4">
    <source>
        <dbReference type="ARBA" id="ARBA00022989"/>
    </source>
</evidence>
<keyword evidence="5 6" id="KW-0472">Membrane</keyword>
<dbReference type="AlphaFoldDB" id="A0A0P1IF30"/>
<dbReference type="PANTHER" id="PTHR32322:SF2">
    <property type="entry name" value="EAMA DOMAIN-CONTAINING PROTEIN"/>
    <property type="match status" value="1"/>
</dbReference>
<evidence type="ECO:0000256" key="2">
    <source>
        <dbReference type="ARBA" id="ARBA00007362"/>
    </source>
</evidence>
<dbReference type="InterPro" id="IPR000620">
    <property type="entry name" value="EamA_dom"/>
</dbReference>
<dbReference type="InterPro" id="IPR050638">
    <property type="entry name" value="AA-Vitamin_Transporters"/>
</dbReference>
<feature type="transmembrane region" description="Helical" evidence="6">
    <location>
        <begin position="276"/>
        <end position="294"/>
    </location>
</feature>
<organism evidence="8 9">
    <name type="scientific">Ruegeria denitrificans</name>
    <dbReference type="NCBI Taxonomy" id="1715692"/>
    <lineage>
        <taxon>Bacteria</taxon>
        <taxon>Pseudomonadati</taxon>
        <taxon>Pseudomonadota</taxon>
        <taxon>Alphaproteobacteria</taxon>
        <taxon>Rhodobacterales</taxon>
        <taxon>Roseobacteraceae</taxon>
        <taxon>Ruegeria</taxon>
    </lineage>
</organism>
<feature type="transmembrane region" description="Helical" evidence="6">
    <location>
        <begin position="218"/>
        <end position="243"/>
    </location>
</feature>
<evidence type="ECO:0000256" key="3">
    <source>
        <dbReference type="ARBA" id="ARBA00022692"/>
    </source>
</evidence>